<reference evidence="1 2" key="1">
    <citation type="journal article" date="2016" name="Nat. Commun.">
        <title>Thousands of microbial genomes shed light on interconnected biogeochemical processes in an aquifer system.</title>
        <authorList>
            <person name="Anantharaman K."/>
            <person name="Brown C.T."/>
            <person name="Hug L.A."/>
            <person name="Sharon I."/>
            <person name="Castelle C.J."/>
            <person name="Probst A.J."/>
            <person name="Thomas B.C."/>
            <person name="Singh A."/>
            <person name="Wilkins M.J."/>
            <person name="Karaoz U."/>
            <person name="Brodie E.L."/>
            <person name="Williams K.H."/>
            <person name="Hubbard S.S."/>
            <person name="Banfield J.F."/>
        </authorList>
    </citation>
    <scope>NUCLEOTIDE SEQUENCE [LARGE SCALE GENOMIC DNA]</scope>
</reference>
<evidence type="ECO:0000313" key="1">
    <source>
        <dbReference type="EMBL" id="OGM31271.1"/>
    </source>
</evidence>
<evidence type="ECO:0008006" key="3">
    <source>
        <dbReference type="Google" id="ProtNLM"/>
    </source>
</evidence>
<name>A0A1F7YVB6_9BACT</name>
<evidence type="ECO:0000313" key="2">
    <source>
        <dbReference type="Proteomes" id="UP000178870"/>
    </source>
</evidence>
<dbReference type="Proteomes" id="UP000178870">
    <property type="component" value="Unassembled WGS sequence"/>
</dbReference>
<gene>
    <name evidence="1" type="ORF">A2803_03700</name>
</gene>
<accession>A0A1F7YVB6</accession>
<dbReference type="AlphaFoldDB" id="A0A1F7YVB6"/>
<comment type="caution">
    <text evidence="1">The sequence shown here is derived from an EMBL/GenBank/DDBJ whole genome shotgun (WGS) entry which is preliminary data.</text>
</comment>
<protein>
    <recommendedName>
        <fullName evidence="3">Phospholipase D-like domain-containing protein</fullName>
    </recommendedName>
</protein>
<dbReference type="EMBL" id="MGGP01000028">
    <property type="protein sequence ID" value="OGM31271.1"/>
    <property type="molecule type" value="Genomic_DNA"/>
</dbReference>
<dbReference type="Gene3D" id="3.30.870.10">
    <property type="entry name" value="Endonuclease Chain A"/>
    <property type="match status" value="1"/>
</dbReference>
<organism evidence="1 2">
    <name type="scientific">Candidatus Woesebacteria bacterium RIFCSPHIGHO2_01_FULL_44_21</name>
    <dbReference type="NCBI Taxonomy" id="1802503"/>
    <lineage>
        <taxon>Bacteria</taxon>
        <taxon>Candidatus Woeseibacteriota</taxon>
    </lineage>
</organism>
<sequence>MIEFESRFARLMAGVSERMHGVKRNEGSFEELAESYLELVSKARRSVHTTFSFLPPEFFMNQELLAKIRSLKEQNGEVEVVTKQTSQGQSLEVLDALAETGATIYLNQGYIKHQPFTILDGKDLVVHHSNLRLTDVEQIYVPDTIYISKYITDFNELKRNSLTLE</sequence>
<proteinExistence type="predicted"/>